<evidence type="ECO:0000256" key="1">
    <source>
        <dbReference type="ARBA" id="ARBA00001974"/>
    </source>
</evidence>
<keyword evidence="5" id="KW-0560">Oxidoreductase</keyword>
<evidence type="ECO:0000259" key="6">
    <source>
        <dbReference type="Pfam" id="PF07992"/>
    </source>
</evidence>
<dbReference type="GO" id="GO:0003955">
    <property type="term" value="F:NAD(P)H dehydrogenase (quinone) activity"/>
    <property type="evidence" value="ECO:0007669"/>
    <property type="project" value="TreeGrafter"/>
</dbReference>
<keyword evidence="10" id="KW-1185">Reference proteome</keyword>
<comment type="cofactor">
    <cofactor evidence="1">
        <name>FAD</name>
        <dbReference type="ChEBI" id="CHEBI:57692"/>
    </cofactor>
</comment>
<organism evidence="7 9">
    <name type="scientific">Nocardia cyriacigeorgica</name>
    <dbReference type="NCBI Taxonomy" id="135487"/>
    <lineage>
        <taxon>Bacteria</taxon>
        <taxon>Bacillati</taxon>
        <taxon>Actinomycetota</taxon>
        <taxon>Actinomycetes</taxon>
        <taxon>Mycobacteriales</taxon>
        <taxon>Nocardiaceae</taxon>
        <taxon>Nocardia</taxon>
    </lineage>
</organism>
<evidence type="ECO:0000256" key="2">
    <source>
        <dbReference type="ARBA" id="ARBA00005272"/>
    </source>
</evidence>
<evidence type="ECO:0000313" key="7">
    <source>
        <dbReference type="EMBL" id="NEW48131.1"/>
    </source>
</evidence>
<evidence type="ECO:0000256" key="4">
    <source>
        <dbReference type="ARBA" id="ARBA00022827"/>
    </source>
</evidence>
<dbReference type="EMBL" id="JAAGUZ010000127">
    <property type="protein sequence ID" value="NEW48131.1"/>
    <property type="molecule type" value="Genomic_DNA"/>
</dbReference>
<dbReference type="PANTHER" id="PTHR42913:SF3">
    <property type="entry name" value="64 KDA MITOCHONDRIAL NADH DEHYDROGENASE (EUROFUNG)"/>
    <property type="match status" value="1"/>
</dbReference>
<dbReference type="PRINTS" id="PR00368">
    <property type="entry name" value="FADPNR"/>
</dbReference>
<dbReference type="Proteomes" id="UP000468928">
    <property type="component" value="Unassembled WGS sequence"/>
</dbReference>
<dbReference type="GO" id="GO:0019646">
    <property type="term" value="P:aerobic electron transport chain"/>
    <property type="evidence" value="ECO:0007669"/>
    <property type="project" value="TreeGrafter"/>
</dbReference>
<dbReference type="Gene3D" id="3.50.50.100">
    <property type="match status" value="1"/>
</dbReference>
<evidence type="ECO:0000313" key="9">
    <source>
        <dbReference type="Proteomes" id="UP000468928"/>
    </source>
</evidence>
<dbReference type="PRINTS" id="PR00411">
    <property type="entry name" value="PNDRDTASEI"/>
</dbReference>
<keyword evidence="3" id="KW-0285">Flavoprotein</keyword>
<reference evidence="9 10" key="1">
    <citation type="submission" date="2020-01" db="EMBL/GenBank/DDBJ databases">
        <title>Genetics and antimicrobial susceptibilities of Nocardia species isolated from the soil; a comparison with species isolated from humans.</title>
        <authorList>
            <person name="Carrasco G."/>
            <person name="Monzon S."/>
            <person name="Sansegundo M."/>
            <person name="Garcia E."/>
            <person name="Garrido N."/>
            <person name="Medina M.J."/>
            <person name="Villalon P."/>
            <person name="Ramirez-Arocha A.C."/>
            <person name="Jimenez P."/>
            <person name="Cuesta I."/>
            <person name="Valdezate S."/>
        </authorList>
    </citation>
    <scope>NUCLEOTIDE SEQUENCE [LARGE SCALE GENOMIC DNA]</scope>
    <source>
        <strain evidence="7 9">CNM20110639</strain>
        <strain evidence="8 10">CNM20110649</strain>
    </source>
</reference>
<dbReference type="EMBL" id="JAAGUX010000097">
    <property type="protein sequence ID" value="NEW59425.1"/>
    <property type="molecule type" value="Genomic_DNA"/>
</dbReference>
<dbReference type="RefSeq" id="WP_163830322.1">
    <property type="nucleotide sequence ID" value="NZ_JAAGUX010000097.1"/>
</dbReference>
<protein>
    <submittedName>
        <fullName evidence="7">FAD-dependent oxidoreductase</fullName>
    </submittedName>
</protein>
<dbReference type="AlphaFoldDB" id="A0A6P1DEN7"/>
<feature type="domain" description="FAD/NAD(P)-binding" evidence="6">
    <location>
        <begin position="10"/>
        <end position="287"/>
    </location>
</feature>
<dbReference type="SUPFAM" id="SSF51905">
    <property type="entry name" value="FAD/NAD(P)-binding domain"/>
    <property type="match status" value="1"/>
</dbReference>
<accession>A0A6P1DEN7</accession>
<evidence type="ECO:0000256" key="5">
    <source>
        <dbReference type="ARBA" id="ARBA00023002"/>
    </source>
</evidence>
<keyword evidence="4" id="KW-0274">FAD</keyword>
<gene>
    <name evidence="7" type="ORF">GV789_27445</name>
    <name evidence="8" type="ORF">GV794_27890</name>
</gene>
<dbReference type="InterPro" id="IPR036188">
    <property type="entry name" value="FAD/NAD-bd_sf"/>
</dbReference>
<evidence type="ECO:0000313" key="10">
    <source>
        <dbReference type="Proteomes" id="UP000470876"/>
    </source>
</evidence>
<dbReference type="InterPro" id="IPR023753">
    <property type="entry name" value="FAD/NAD-binding_dom"/>
</dbReference>
<evidence type="ECO:0000313" key="8">
    <source>
        <dbReference type="EMBL" id="NEW59425.1"/>
    </source>
</evidence>
<dbReference type="PANTHER" id="PTHR42913">
    <property type="entry name" value="APOPTOSIS-INDUCING FACTOR 1"/>
    <property type="match status" value="1"/>
</dbReference>
<dbReference type="Pfam" id="PF07992">
    <property type="entry name" value="Pyr_redox_2"/>
    <property type="match status" value="1"/>
</dbReference>
<sequence length="395" mass="42831">MTTIATTEHRVVIVGAGYTGMLTAVRLAHRTRGRGVRVTLINPSDRFTERLRSHQIAAGQELADYRIPDLLDGTGIEFVRGRATAIDPRARRVTVDSTTTLPYDELIYALGSRADTHRVPGVVEHAWTLDDPRRAHEFSQRLATMAACGGTVAVCGGGLTGIEAATEIAESHRGVRVTLISNGEPGAMMGERARAYLDRALDRLGIARRIGTPVSKVLPDAIELADGELVPADLTLWTAGVQVAPLATEAGIATDDRGLVLVDPTLRSLSHPEIHAVGDAAAVEQAWGRIHGTCQSGMPTAAYVADTLARRLRGKQVKPFRFGYFHQPVSLGRRDAVIQFTHADDTPRRWYLKGRAAVWYKDAVSSSPVPIFRMSRRMTISVSLSKGGRATRVHA</sequence>
<comment type="caution">
    <text evidence="7">The sequence shown here is derived from an EMBL/GenBank/DDBJ whole genome shotgun (WGS) entry which is preliminary data.</text>
</comment>
<evidence type="ECO:0000256" key="3">
    <source>
        <dbReference type="ARBA" id="ARBA00022630"/>
    </source>
</evidence>
<dbReference type="Proteomes" id="UP000470876">
    <property type="component" value="Unassembled WGS sequence"/>
</dbReference>
<comment type="similarity">
    <text evidence="2">Belongs to the NADH dehydrogenase family.</text>
</comment>
<name>A0A6P1DEN7_9NOCA</name>
<proteinExistence type="inferred from homology"/>
<dbReference type="InterPro" id="IPR051169">
    <property type="entry name" value="NADH-Q_oxidoreductase"/>
</dbReference>